<dbReference type="EMBL" id="AEXN01000002">
    <property type="protein sequence ID" value="EGC84908.1"/>
    <property type="molecule type" value="Genomic_DNA"/>
</dbReference>
<comment type="catalytic activity">
    <reaction evidence="8">
        <text>a 6-O-methyl-2'-deoxyguanosine in DNA + L-cysteinyl-[protein] = S-methyl-L-cysteinyl-[protein] + a 2'-deoxyguanosine in DNA</text>
        <dbReference type="Rhea" id="RHEA:24000"/>
        <dbReference type="Rhea" id="RHEA-COMP:10131"/>
        <dbReference type="Rhea" id="RHEA-COMP:10132"/>
        <dbReference type="Rhea" id="RHEA-COMP:11367"/>
        <dbReference type="Rhea" id="RHEA-COMP:11368"/>
        <dbReference type="ChEBI" id="CHEBI:29950"/>
        <dbReference type="ChEBI" id="CHEBI:82612"/>
        <dbReference type="ChEBI" id="CHEBI:85445"/>
        <dbReference type="ChEBI" id="CHEBI:85448"/>
        <dbReference type="EC" id="2.1.1.63"/>
    </reaction>
</comment>
<reference evidence="10 11" key="1">
    <citation type="submission" date="2011-01" db="EMBL/GenBank/DDBJ databases">
        <authorList>
            <person name="Durkin A.S."/>
            <person name="Madupu R."/>
            <person name="Torralba M."/>
            <person name="Gillis M."/>
            <person name="Methe B."/>
            <person name="Sutton G."/>
            <person name="Nelson K.E."/>
        </authorList>
    </citation>
    <scope>NUCLEOTIDE SEQUENCE [LARGE SCALE GENOMIC DNA]</scope>
    <source>
        <strain evidence="10 11">ACS-025-V-Sch4</strain>
    </source>
</reference>
<keyword evidence="7" id="KW-0234">DNA repair</keyword>
<evidence type="ECO:0000256" key="8">
    <source>
        <dbReference type="ARBA" id="ARBA00049348"/>
    </source>
</evidence>
<evidence type="ECO:0000313" key="10">
    <source>
        <dbReference type="EMBL" id="EGC84908.1"/>
    </source>
</evidence>
<dbReference type="SUPFAM" id="SSF46767">
    <property type="entry name" value="Methylated DNA-protein cysteine methyltransferase, C-terminal domain"/>
    <property type="match status" value="1"/>
</dbReference>
<evidence type="ECO:0000256" key="4">
    <source>
        <dbReference type="ARBA" id="ARBA00022603"/>
    </source>
</evidence>
<proteinExistence type="inferred from homology"/>
<dbReference type="PANTHER" id="PTHR10815">
    <property type="entry name" value="METHYLATED-DNA--PROTEIN-CYSTEINE METHYLTRANSFERASE"/>
    <property type="match status" value="1"/>
</dbReference>
<dbReference type="InterPro" id="IPR036217">
    <property type="entry name" value="MethylDNA_cys_MeTrfase_DNAb"/>
</dbReference>
<evidence type="ECO:0000256" key="5">
    <source>
        <dbReference type="ARBA" id="ARBA00022679"/>
    </source>
</evidence>
<evidence type="ECO:0000256" key="7">
    <source>
        <dbReference type="ARBA" id="ARBA00023204"/>
    </source>
</evidence>
<dbReference type="InterPro" id="IPR001497">
    <property type="entry name" value="MethylDNA_cys_MeTrfase_AS"/>
</dbReference>
<dbReference type="InterPro" id="IPR014048">
    <property type="entry name" value="MethylDNA_cys_MeTrfase_DNA-bd"/>
</dbReference>
<dbReference type="Proteomes" id="UP000005277">
    <property type="component" value="Unassembled WGS sequence"/>
</dbReference>
<comment type="caution">
    <text evidence="10">The sequence shown here is derived from an EMBL/GenBank/DDBJ whole genome shotgun (WGS) entry which is preliminary data.</text>
</comment>
<name>F0GY83_9FIRM</name>
<dbReference type="GO" id="GO:0006281">
    <property type="term" value="P:DNA repair"/>
    <property type="evidence" value="ECO:0007669"/>
    <property type="project" value="UniProtKB-KW"/>
</dbReference>
<keyword evidence="4 10" id="KW-0489">Methyltransferase</keyword>
<comment type="similarity">
    <text evidence="2">Belongs to the MGMT family.</text>
</comment>
<evidence type="ECO:0000259" key="9">
    <source>
        <dbReference type="Pfam" id="PF01035"/>
    </source>
</evidence>
<dbReference type="InterPro" id="IPR036388">
    <property type="entry name" value="WH-like_DNA-bd_sf"/>
</dbReference>
<dbReference type="AlphaFoldDB" id="F0GY83"/>
<keyword evidence="5 10" id="KW-0808">Transferase</keyword>
<sequence>MKAYYKKENLIFEIGYDRKIKSIKIVEKEKIGAKSPLSNLAFKEISKFLDGKLEKFSFEIAPQGTDFQKRVWKEIEKIPYGKTLTYKEIGEKLNSKAYQAIGTACGKNPILFRIPCHRVVGKNNLGGFFYGLDLKKNLLKMEKSCKF</sequence>
<comment type="catalytic activity">
    <reaction evidence="1">
        <text>a 4-O-methyl-thymidine in DNA + L-cysteinyl-[protein] = a thymidine in DNA + S-methyl-L-cysteinyl-[protein]</text>
        <dbReference type="Rhea" id="RHEA:53428"/>
        <dbReference type="Rhea" id="RHEA-COMP:10131"/>
        <dbReference type="Rhea" id="RHEA-COMP:10132"/>
        <dbReference type="Rhea" id="RHEA-COMP:13555"/>
        <dbReference type="Rhea" id="RHEA-COMP:13556"/>
        <dbReference type="ChEBI" id="CHEBI:29950"/>
        <dbReference type="ChEBI" id="CHEBI:82612"/>
        <dbReference type="ChEBI" id="CHEBI:137386"/>
        <dbReference type="ChEBI" id="CHEBI:137387"/>
        <dbReference type="EC" id="2.1.1.63"/>
    </reaction>
</comment>
<dbReference type="Gene3D" id="1.10.10.10">
    <property type="entry name" value="Winged helix-like DNA-binding domain superfamily/Winged helix DNA-binding domain"/>
    <property type="match status" value="1"/>
</dbReference>
<evidence type="ECO:0000256" key="1">
    <source>
        <dbReference type="ARBA" id="ARBA00001286"/>
    </source>
</evidence>
<gene>
    <name evidence="10" type="ORF">HMPREF9246_1629</name>
</gene>
<keyword evidence="6" id="KW-0227">DNA damage</keyword>
<dbReference type="PROSITE" id="PS00374">
    <property type="entry name" value="MGMT"/>
    <property type="match status" value="1"/>
</dbReference>
<dbReference type="GO" id="GO:0032259">
    <property type="term" value="P:methylation"/>
    <property type="evidence" value="ECO:0007669"/>
    <property type="project" value="UniProtKB-KW"/>
</dbReference>
<feature type="domain" description="Methylated-DNA-[protein]-cysteine S-methyltransferase DNA binding" evidence="9">
    <location>
        <begin position="66"/>
        <end position="143"/>
    </location>
</feature>
<dbReference type="GO" id="GO:0003908">
    <property type="term" value="F:methylated-DNA-[protein]-cysteine S-methyltransferase activity"/>
    <property type="evidence" value="ECO:0007669"/>
    <property type="project" value="UniProtKB-EC"/>
</dbReference>
<accession>F0GY83</accession>
<dbReference type="NCBIfam" id="TIGR00589">
    <property type="entry name" value="ogt"/>
    <property type="match status" value="1"/>
</dbReference>
<dbReference type="OrthoDB" id="9802228at2"/>
<evidence type="ECO:0000256" key="6">
    <source>
        <dbReference type="ARBA" id="ARBA00022763"/>
    </source>
</evidence>
<evidence type="ECO:0000256" key="2">
    <source>
        <dbReference type="ARBA" id="ARBA00008711"/>
    </source>
</evidence>
<dbReference type="PANTHER" id="PTHR10815:SF13">
    <property type="entry name" value="METHYLATED-DNA--PROTEIN-CYSTEINE METHYLTRANSFERASE"/>
    <property type="match status" value="1"/>
</dbReference>
<protein>
    <recommendedName>
        <fullName evidence="3">methylated-DNA--[protein]-cysteine S-methyltransferase</fullName>
        <ecNumber evidence="3">2.1.1.63</ecNumber>
    </recommendedName>
</protein>
<keyword evidence="11" id="KW-1185">Reference proteome</keyword>
<dbReference type="FunFam" id="1.10.10.10:FF:000214">
    <property type="entry name" value="Methylated-DNA--protein-cysteine methyltransferase"/>
    <property type="match status" value="1"/>
</dbReference>
<dbReference type="Pfam" id="PF01035">
    <property type="entry name" value="DNA_binding_1"/>
    <property type="match status" value="1"/>
</dbReference>
<dbReference type="CDD" id="cd06445">
    <property type="entry name" value="ATase"/>
    <property type="match status" value="1"/>
</dbReference>
<dbReference type="RefSeq" id="WP_004816200.1">
    <property type="nucleotide sequence ID" value="NZ_AEXN01000002.1"/>
</dbReference>
<evidence type="ECO:0000256" key="3">
    <source>
        <dbReference type="ARBA" id="ARBA00011918"/>
    </source>
</evidence>
<dbReference type="EC" id="2.1.1.63" evidence="3"/>
<organism evidence="10 11">
    <name type="scientific">Anaerococcus hydrogenalis ACS-025-V-Sch4</name>
    <dbReference type="NCBI Taxonomy" id="879306"/>
    <lineage>
        <taxon>Bacteria</taxon>
        <taxon>Bacillati</taxon>
        <taxon>Bacillota</taxon>
        <taxon>Tissierellia</taxon>
        <taxon>Tissierellales</taxon>
        <taxon>Peptoniphilaceae</taxon>
        <taxon>Anaerococcus</taxon>
    </lineage>
</organism>
<evidence type="ECO:0000313" key="11">
    <source>
        <dbReference type="Proteomes" id="UP000005277"/>
    </source>
</evidence>